<evidence type="ECO:0000313" key="1">
    <source>
        <dbReference type="EMBL" id="KAJ1207660.1"/>
    </source>
</evidence>
<dbReference type="EMBL" id="JANPWB010000002">
    <property type="protein sequence ID" value="KAJ1207660.1"/>
    <property type="molecule type" value="Genomic_DNA"/>
</dbReference>
<reference evidence="1" key="1">
    <citation type="journal article" date="2022" name="bioRxiv">
        <title>Sequencing and chromosome-scale assembly of the giantPleurodeles waltlgenome.</title>
        <authorList>
            <person name="Brown T."/>
            <person name="Elewa A."/>
            <person name="Iarovenko S."/>
            <person name="Subramanian E."/>
            <person name="Araus A.J."/>
            <person name="Petzold A."/>
            <person name="Susuki M."/>
            <person name="Suzuki K.-i.T."/>
            <person name="Hayashi T."/>
            <person name="Toyoda A."/>
            <person name="Oliveira C."/>
            <person name="Osipova E."/>
            <person name="Leigh N.D."/>
            <person name="Simon A."/>
            <person name="Yun M.H."/>
        </authorList>
    </citation>
    <scope>NUCLEOTIDE SEQUENCE</scope>
    <source>
        <strain evidence="1">20211129_DDA</strain>
        <tissue evidence="1">Liver</tissue>
    </source>
</reference>
<feature type="non-terminal residue" evidence="1">
    <location>
        <position position="68"/>
    </location>
</feature>
<protein>
    <submittedName>
        <fullName evidence="1">Uncharacterized protein</fullName>
    </submittedName>
</protein>
<dbReference type="Proteomes" id="UP001066276">
    <property type="component" value="Chromosome 1_2"/>
</dbReference>
<dbReference type="AlphaFoldDB" id="A0AAV7W5S5"/>
<organism evidence="1 2">
    <name type="scientific">Pleurodeles waltl</name>
    <name type="common">Iberian ribbed newt</name>
    <dbReference type="NCBI Taxonomy" id="8319"/>
    <lineage>
        <taxon>Eukaryota</taxon>
        <taxon>Metazoa</taxon>
        <taxon>Chordata</taxon>
        <taxon>Craniata</taxon>
        <taxon>Vertebrata</taxon>
        <taxon>Euteleostomi</taxon>
        <taxon>Amphibia</taxon>
        <taxon>Batrachia</taxon>
        <taxon>Caudata</taxon>
        <taxon>Salamandroidea</taxon>
        <taxon>Salamandridae</taxon>
        <taxon>Pleurodelinae</taxon>
        <taxon>Pleurodeles</taxon>
    </lineage>
</organism>
<sequence length="68" mass="7803">VSTPLFRLSFIRCSLRAFYPLLIGCPFPSWYDPSRTDFRLRVVVQSSSCDDTTLPFISSQQICQQLPT</sequence>
<evidence type="ECO:0000313" key="2">
    <source>
        <dbReference type="Proteomes" id="UP001066276"/>
    </source>
</evidence>
<accession>A0AAV7W5S5</accession>
<feature type="non-terminal residue" evidence="1">
    <location>
        <position position="1"/>
    </location>
</feature>
<comment type="caution">
    <text evidence="1">The sequence shown here is derived from an EMBL/GenBank/DDBJ whole genome shotgun (WGS) entry which is preliminary data.</text>
</comment>
<gene>
    <name evidence="1" type="ORF">NDU88_003050</name>
</gene>
<name>A0AAV7W5S5_PLEWA</name>
<keyword evidence="2" id="KW-1185">Reference proteome</keyword>
<proteinExistence type="predicted"/>